<evidence type="ECO:0000313" key="2">
    <source>
        <dbReference type="EMBL" id="KAH7331945.1"/>
    </source>
</evidence>
<protein>
    <submittedName>
        <fullName evidence="2">Uncharacterized protein</fullName>
    </submittedName>
</protein>
<comment type="caution">
    <text evidence="2">The sequence shown here is derived from an EMBL/GenBank/DDBJ whole genome shotgun (WGS) entry which is preliminary data.</text>
</comment>
<feature type="compositionally biased region" description="Polar residues" evidence="1">
    <location>
        <begin position="65"/>
        <end position="80"/>
    </location>
</feature>
<reference evidence="2" key="1">
    <citation type="submission" date="2021-08" db="EMBL/GenBank/DDBJ databases">
        <title>WGS assembly of Ceratopteris richardii.</title>
        <authorList>
            <person name="Marchant D.B."/>
            <person name="Chen G."/>
            <person name="Jenkins J."/>
            <person name="Shu S."/>
            <person name="Leebens-Mack J."/>
            <person name="Grimwood J."/>
            <person name="Schmutz J."/>
            <person name="Soltis P."/>
            <person name="Soltis D."/>
            <person name="Chen Z.-H."/>
        </authorList>
    </citation>
    <scope>NUCLEOTIDE SEQUENCE</scope>
    <source>
        <strain evidence="2">Whitten #5841</strain>
        <tissue evidence="2">Leaf</tissue>
    </source>
</reference>
<keyword evidence="3" id="KW-1185">Reference proteome</keyword>
<evidence type="ECO:0000256" key="1">
    <source>
        <dbReference type="SAM" id="MobiDB-lite"/>
    </source>
</evidence>
<dbReference type="AlphaFoldDB" id="A0A8T2SIT9"/>
<gene>
    <name evidence="2" type="ORF">KP509_20G059500</name>
</gene>
<accession>A0A8T2SIT9</accession>
<dbReference type="Proteomes" id="UP000825935">
    <property type="component" value="Chromosome 20"/>
</dbReference>
<name>A0A8T2SIT9_CERRI</name>
<sequence length="114" mass="12301">MDADDMRAAHSDAVEERVGDMCCMLKASTSDGCNVLQADVPSEMEMLAAQSNETVEDSRGDRISCTASPPHCSTQQQLNGSRRFEEDSLTLHASILFSSLMLSAAMNGDADRLL</sequence>
<dbReference type="EMBL" id="CM035425">
    <property type="protein sequence ID" value="KAH7331945.1"/>
    <property type="molecule type" value="Genomic_DNA"/>
</dbReference>
<evidence type="ECO:0000313" key="3">
    <source>
        <dbReference type="Proteomes" id="UP000825935"/>
    </source>
</evidence>
<feature type="region of interest" description="Disordered" evidence="1">
    <location>
        <begin position="53"/>
        <end position="80"/>
    </location>
</feature>
<proteinExistence type="predicted"/>
<organism evidence="2 3">
    <name type="scientific">Ceratopteris richardii</name>
    <name type="common">Triangle waterfern</name>
    <dbReference type="NCBI Taxonomy" id="49495"/>
    <lineage>
        <taxon>Eukaryota</taxon>
        <taxon>Viridiplantae</taxon>
        <taxon>Streptophyta</taxon>
        <taxon>Embryophyta</taxon>
        <taxon>Tracheophyta</taxon>
        <taxon>Polypodiopsida</taxon>
        <taxon>Polypodiidae</taxon>
        <taxon>Polypodiales</taxon>
        <taxon>Pteridineae</taxon>
        <taxon>Pteridaceae</taxon>
        <taxon>Parkerioideae</taxon>
        <taxon>Ceratopteris</taxon>
    </lineage>
</organism>